<dbReference type="AlphaFoldDB" id="A0A653BZT5"/>
<feature type="compositionally biased region" description="Basic residues" evidence="8">
    <location>
        <begin position="620"/>
        <end position="631"/>
    </location>
</feature>
<accession>A0A653BZT5</accession>
<protein>
    <recommendedName>
        <fullName evidence="7">ATP-dependent RNA helicase</fullName>
        <ecNumber evidence="7">3.6.4.13</ecNumber>
    </recommendedName>
</protein>
<evidence type="ECO:0000256" key="6">
    <source>
        <dbReference type="RuleBase" id="RU000492"/>
    </source>
</evidence>
<comment type="catalytic activity">
    <reaction evidence="7">
        <text>ATP + H2O = ADP + phosphate + H(+)</text>
        <dbReference type="Rhea" id="RHEA:13065"/>
        <dbReference type="ChEBI" id="CHEBI:15377"/>
        <dbReference type="ChEBI" id="CHEBI:15378"/>
        <dbReference type="ChEBI" id="CHEBI:30616"/>
        <dbReference type="ChEBI" id="CHEBI:43474"/>
        <dbReference type="ChEBI" id="CHEBI:456216"/>
        <dbReference type="EC" id="3.6.4.13"/>
    </reaction>
</comment>
<dbReference type="InterPro" id="IPR027417">
    <property type="entry name" value="P-loop_NTPase"/>
</dbReference>
<evidence type="ECO:0000313" key="12">
    <source>
        <dbReference type="Proteomes" id="UP000410492"/>
    </source>
</evidence>
<feature type="region of interest" description="Disordered" evidence="8">
    <location>
        <begin position="620"/>
        <end position="686"/>
    </location>
</feature>
<evidence type="ECO:0000313" key="11">
    <source>
        <dbReference type="EMBL" id="VEN41063.1"/>
    </source>
</evidence>
<dbReference type="PROSITE" id="PS00039">
    <property type="entry name" value="DEAD_ATP_HELICASE"/>
    <property type="match status" value="1"/>
</dbReference>
<keyword evidence="5 7" id="KW-0694">RNA-binding</keyword>
<dbReference type="PANTHER" id="PTHR24031">
    <property type="entry name" value="RNA HELICASE"/>
    <property type="match status" value="1"/>
</dbReference>
<evidence type="ECO:0000256" key="1">
    <source>
        <dbReference type="ARBA" id="ARBA00022741"/>
    </source>
</evidence>
<gene>
    <name evidence="11" type="ORF">CALMAC_LOCUS5026</name>
</gene>
<dbReference type="GO" id="GO:0003723">
    <property type="term" value="F:RNA binding"/>
    <property type="evidence" value="ECO:0007669"/>
    <property type="project" value="UniProtKB-UniRule"/>
</dbReference>
<organism evidence="11 12">
    <name type="scientific">Callosobruchus maculatus</name>
    <name type="common">Southern cowpea weevil</name>
    <name type="synonym">Pulse bruchid</name>
    <dbReference type="NCBI Taxonomy" id="64391"/>
    <lineage>
        <taxon>Eukaryota</taxon>
        <taxon>Metazoa</taxon>
        <taxon>Ecdysozoa</taxon>
        <taxon>Arthropoda</taxon>
        <taxon>Hexapoda</taxon>
        <taxon>Insecta</taxon>
        <taxon>Pterygota</taxon>
        <taxon>Neoptera</taxon>
        <taxon>Endopterygota</taxon>
        <taxon>Coleoptera</taxon>
        <taxon>Polyphaga</taxon>
        <taxon>Cucujiformia</taxon>
        <taxon>Chrysomeloidea</taxon>
        <taxon>Chrysomelidae</taxon>
        <taxon>Bruchinae</taxon>
        <taxon>Bruchini</taxon>
        <taxon>Callosobruchus</taxon>
    </lineage>
</organism>
<name>A0A653BZT5_CALMS</name>
<keyword evidence="1 6" id="KW-0547">Nucleotide-binding</keyword>
<dbReference type="Pfam" id="PF00270">
    <property type="entry name" value="DEAD"/>
    <property type="match status" value="1"/>
</dbReference>
<feature type="compositionally biased region" description="Basic residues" evidence="8">
    <location>
        <begin position="668"/>
        <end position="677"/>
    </location>
</feature>
<dbReference type="GO" id="GO:0003724">
    <property type="term" value="F:RNA helicase activity"/>
    <property type="evidence" value="ECO:0007669"/>
    <property type="project" value="UniProtKB-EC"/>
</dbReference>
<dbReference type="CDD" id="cd17956">
    <property type="entry name" value="DEADc_DDX51"/>
    <property type="match status" value="1"/>
</dbReference>
<comment type="function">
    <text evidence="7">RNA helicase.</text>
</comment>
<feature type="region of interest" description="Disordered" evidence="8">
    <location>
        <begin position="1"/>
        <end position="21"/>
    </location>
</feature>
<feature type="compositionally biased region" description="Basic and acidic residues" evidence="8">
    <location>
        <begin position="638"/>
        <end position="659"/>
    </location>
</feature>
<dbReference type="SUPFAM" id="SSF52540">
    <property type="entry name" value="P-loop containing nucleoside triphosphate hydrolases"/>
    <property type="match status" value="1"/>
</dbReference>
<dbReference type="Gene3D" id="3.40.50.300">
    <property type="entry name" value="P-loop containing nucleotide triphosphate hydrolases"/>
    <property type="match status" value="2"/>
</dbReference>
<evidence type="ECO:0000256" key="4">
    <source>
        <dbReference type="ARBA" id="ARBA00022840"/>
    </source>
</evidence>
<dbReference type="EC" id="3.6.4.13" evidence="7"/>
<dbReference type="EMBL" id="CAACVG010006688">
    <property type="protein sequence ID" value="VEN41063.1"/>
    <property type="molecule type" value="Genomic_DNA"/>
</dbReference>
<dbReference type="SMART" id="SM00490">
    <property type="entry name" value="HELICc"/>
    <property type="match status" value="1"/>
</dbReference>
<dbReference type="CDD" id="cd18787">
    <property type="entry name" value="SF2_C_DEAD"/>
    <property type="match status" value="1"/>
</dbReference>
<reference evidence="11 12" key="1">
    <citation type="submission" date="2019-01" db="EMBL/GenBank/DDBJ databases">
        <authorList>
            <person name="Sayadi A."/>
        </authorList>
    </citation>
    <scope>NUCLEOTIDE SEQUENCE [LARGE SCALE GENOMIC DNA]</scope>
</reference>
<dbReference type="InterPro" id="IPR014001">
    <property type="entry name" value="Helicase_ATP-bd"/>
</dbReference>
<keyword evidence="4 6" id="KW-0067">ATP-binding</keyword>
<dbReference type="InterPro" id="IPR000629">
    <property type="entry name" value="RNA-helicase_DEAD-box_CS"/>
</dbReference>
<dbReference type="GO" id="GO:0005524">
    <property type="term" value="F:ATP binding"/>
    <property type="evidence" value="ECO:0007669"/>
    <property type="project" value="UniProtKB-UniRule"/>
</dbReference>
<dbReference type="Pfam" id="PF00271">
    <property type="entry name" value="Helicase_C"/>
    <property type="match status" value="1"/>
</dbReference>
<evidence type="ECO:0000256" key="2">
    <source>
        <dbReference type="ARBA" id="ARBA00022801"/>
    </source>
</evidence>
<evidence type="ECO:0000256" key="7">
    <source>
        <dbReference type="RuleBase" id="RU365068"/>
    </source>
</evidence>
<proteinExistence type="inferred from homology"/>
<keyword evidence="2 6" id="KW-0378">Hydrolase</keyword>
<evidence type="ECO:0000259" key="9">
    <source>
        <dbReference type="PROSITE" id="PS51192"/>
    </source>
</evidence>
<dbReference type="Proteomes" id="UP000410492">
    <property type="component" value="Unassembled WGS sequence"/>
</dbReference>
<dbReference type="PROSITE" id="PS51194">
    <property type="entry name" value="HELICASE_CTER"/>
    <property type="match status" value="1"/>
</dbReference>
<dbReference type="InterPro" id="IPR001650">
    <property type="entry name" value="Helicase_C-like"/>
</dbReference>
<dbReference type="GO" id="GO:0016787">
    <property type="term" value="F:hydrolase activity"/>
    <property type="evidence" value="ECO:0007669"/>
    <property type="project" value="UniProtKB-KW"/>
</dbReference>
<feature type="domain" description="Helicase C-terminal" evidence="10">
    <location>
        <begin position="426"/>
        <end position="590"/>
    </location>
</feature>
<sequence>MELFVVNRAETEQNQNDENEEQAMLDKVLKKIERNKKIRTKQKEKEHKRKAAKLKTIESRQIKRDLKAKIVPVPENKDDDFIDKSVEGFKEDTKGGELDQPSVSKSLNVDPKQLGFTILGADNVASKSKVKRVLPNWLANPTVISMNLQNLETKVSDVKLLDKGLRKLLKANGIQYFFPVQATVIPHLLETLRTNDFLFPMDICVSAPTGSGKTLAFVLPVIQALKRHTLKKIRALVILPTQDLALQVYKTFKNYAQNTDLDVCLITGNHPFKVEQTQLLYKNKCFGYVSKVDILVCTAGRLVDHLKLTEGLDLQYLEYLVIDEADRVLDNVQNDWLYHLEKHMSQGENPPYSGRILNLLTLQKRRPPQKLLFSATLTQDPEKLQKLSLFQPKLFTTVVEGNEGNAKGADEQQTGTFVGKFTTPKELKEKYIVTTLELKPLCLYKFIEVEDISRCIVFTHSAESAHRLAILLRALFKKKRKIEDISSNLPGKNRPQLIEKFSRGEIDVLVCTDALARGIDLPNVQCVVSYSAPKYLKTYIHRAGRTARAGEEGLAVTMLTKPQIGKFTSMLRQADKTNVEELTIPEEDLEFLGEQYKDSLKELKKIVDKEEKMELDKTLSAKKGKRRKRKINNSGTSAEKDKYSLTELKKMEVDKEGAMKLESTLTAKKGKHKKRKRNNSDSSVNK</sequence>
<evidence type="ECO:0000256" key="3">
    <source>
        <dbReference type="ARBA" id="ARBA00022806"/>
    </source>
</evidence>
<keyword evidence="3 6" id="KW-0347">Helicase</keyword>
<dbReference type="SMART" id="SM00487">
    <property type="entry name" value="DEXDc"/>
    <property type="match status" value="1"/>
</dbReference>
<evidence type="ECO:0000256" key="8">
    <source>
        <dbReference type="SAM" id="MobiDB-lite"/>
    </source>
</evidence>
<dbReference type="OrthoDB" id="3370at2759"/>
<evidence type="ECO:0000256" key="5">
    <source>
        <dbReference type="ARBA" id="ARBA00022884"/>
    </source>
</evidence>
<comment type="similarity">
    <text evidence="6">Belongs to the DEAD box helicase family.</text>
</comment>
<feature type="domain" description="Helicase ATP-binding" evidence="9">
    <location>
        <begin position="194"/>
        <end position="395"/>
    </location>
</feature>
<keyword evidence="12" id="KW-1185">Reference proteome</keyword>
<dbReference type="InterPro" id="IPR011545">
    <property type="entry name" value="DEAD/DEAH_box_helicase_dom"/>
</dbReference>
<dbReference type="PROSITE" id="PS51192">
    <property type="entry name" value="HELICASE_ATP_BIND_1"/>
    <property type="match status" value="1"/>
</dbReference>
<evidence type="ECO:0000259" key="10">
    <source>
        <dbReference type="PROSITE" id="PS51194"/>
    </source>
</evidence>
<comment type="domain">
    <text evidence="7">The Q motif is unique to and characteristic of the DEAD box family of RNA helicases and controls ATP binding and hydrolysis.</text>
</comment>